<sequence length="78" mass="8865">MINQSVTEGVYYPNGLQSNFTRQESRISFATRVAQWRNLSVQTGLIESPNPERFHTPEREKQNIIKTSLLLVSSIAGE</sequence>
<evidence type="ECO:0000313" key="1">
    <source>
        <dbReference type="EMBL" id="KAK7393734.1"/>
    </source>
</evidence>
<comment type="caution">
    <text evidence="1">The sequence shown here is derived from an EMBL/GenBank/DDBJ whole genome shotgun (WGS) entry which is preliminary data.</text>
</comment>
<protein>
    <submittedName>
        <fullName evidence="1">Uncharacterized protein</fullName>
    </submittedName>
</protein>
<proteinExistence type="predicted"/>
<gene>
    <name evidence="1" type="ORF">VNO78_22298</name>
</gene>
<dbReference type="EMBL" id="JAYMYS010000005">
    <property type="protein sequence ID" value="KAK7393734.1"/>
    <property type="molecule type" value="Genomic_DNA"/>
</dbReference>
<dbReference type="AlphaFoldDB" id="A0AAN9SE64"/>
<accession>A0AAN9SE64</accession>
<evidence type="ECO:0000313" key="2">
    <source>
        <dbReference type="Proteomes" id="UP001386955"/>
    </source>
</evidence>
<name>A0AAN9SE64_PSOTE</name>
<reference evidence="1 2" key="1">
    <citation type="submission" date="2024-01" db="EMBL/GenBank/DDBJ databases">
        <title>The genomes of 5 underutilized Papilionoideae crops provide insights into root nodulation and disease resistanc.</title>
        <authorList>
            <person name="Jiang F."/>
        </authorList>
    </citation>
    <scope>NUCLEOTIDE SEQUENCE [LARGE SCALE GENOMIC DNA]</scope>
    <source>
        <strain evidence="1">DUOXIRENSHENG_FW03</strain>
        <tissue evidence="1">Leaves</tissue>
    </source>
</reference>
<keyword evidence="2" id="KW-1185">Reference proteome</keyword>
<organism evidence="1 2">
    <name type="scientific">Psophocarpus tetragonolobus</name>
    <name type="common">Winged bean</name>
    <name type="synonym">Dolichos tetragonolobus</name>
    <dbReference type="NCBI Taxonomy" id="3891"/>
    <lineage>
        <taxon>Eukaryota</taxon>
        <taxon>Viridiplantae</taxon>
        <taxon>Streptophyta</taxon>
        <taxon>Embryophyta</taxon>
        <taxon>Tracheophyta</taxon>
        <taxon>Spermatophyta</taxon>
        <taxon>Magnoliopsida</taxon>
        <taxon>eudicotyledons</taxon>
        <taxon>Gunneridae</taxon>
        <taxon>Pentapetalae</taxon>
        <taxon>rosids</taxon>
        <taxon>fabids</taxon>
        <taxon>Fabales</taxon>
        <taxon>Fabaceae</taxon>
        <taxon>Papilionoideae</taxon>
        <taxon>50 kb inversion clade</taxon>
        <taxon>NPAAA clade</taxon>
        <taxon>indigoferoid/millettioid clade</taxon>
        <taxon>Phaseoleae</taxon>
        <taxon>Psophocarpus</taxon>
    </lineage>
</organism>
<dbReference type="Proteomes" id="UP001386955">
    <property type="component" value="Unassembled WGS sequence"/>
</dbReference>